<proteinExistence type="predicted"/>
<accession>A0ABV9CCK5</accession>
<sequence length="219" mass="23876">MLRLRGDAETFQGAAELCAGTRPSERLLGADVLAQLGVAGDRPFLERSLPILRRMAERESDPILLCGVVFALGHLADERAFPEVVRLAGHDSEDVRHAVACALGSVLPEGHTEGRSALIRLTQDTDDETRDWATAGLAGLEDDNAVIREALYARLGDPCLTIAMEGARGLALRGDRRGLDGVRRYLAEPHDDEDRYTRGLVLETAEELGDTRLLQRLNA</sequence>
<organism evidence="1 2">
    <name type="scientific">Sphaerisporangium dianthi</name>
    <dbReference type="NCBI Taxonomy" id="1436120"/>
    <lineage>
        <taxon>Bacteria</taxon>
        <taxon>Bacillati</taxon>
        <taxon>Actinomycetota</taxon>
        <taxon>Actinomycetes</taxon>
        <taxon>Streptosporangiales</taxon>
        <taxon>Streptosporangiaceae</taxon>
        <taxon>Sphaerisporangium</taxon>
    </lineage>
</organism>
<dbReference type="Gene3D" id="1.25.10.10">
    <property type="entry name" value="Leucine-rich Repeat Variant"/>
    <property type="match status" value="1"/>
</dbReference>
<dbReference type="Proteomes" id="UP001596004">
    <property type="component" value="Unassembled WGS sequence"/>
</dbReference>
<protein>
    <submittedName>
        <fullName evidence="1">HEAT repeat domain-containing protein</fullName>
    </submittedName>
</protein>
<dbReference type="InterPro" id="IPR011989">
    <property type="entry name" value="ARM-like"/>
</dbReference>
<evidence type="ECO:0000313" key="2">
    <source>
        <dbReference type="Proteomes" id="UP001596004"/>
    </source>
</evidence>
<dbReference type="RefSeq" id="WP_380838429.1">
    <property type="nucleotide sequence ID" value="NZ_JBHSFP010000003.1"/>
</dbReference>
<name>A0ABV9CCK5_9ACTN</name>
<dbReference type="SUPFAM" id="SSF48371">
    <property type="entry name" value="ARM repeat"/>
    <property type="match status" value="1"/>
</dbReference>
<reference evidence="2" key="1">
    <citation type="journal article" date="2019" name="Int. J. Syst. Evol. Microbiol.">
        <title>The Global Catalogue of Microorganisms (GCM) 10K type strain sequencing project: providing services to taxonomists for standard genome sequencing and annotation.</title>
        <authorList>
            <consortium name="The Broad Institute Genomics Platform"/>
            <consortium name="The Broad Institute Genome Sequencing Center for Infectious Disease"/>
            <person name="Wu L."/>
            <person name="Ma J."/>
        </authorList>
    </citation>
    <scope>NUCLEOTIDE SEQUENCE [LARGE SCALE GENOMIC DNA]</scope>
    <source>
        <strain evidence="2">CGMCC 4.7132</strain>
    </source>
</reference>
<evidence type="ECO:0000313" key="1">
    <source>
        <dbReference type="EMBL" id="MFC4530545.1"/>
    </source>
</evidence>
<dbReference type="InterPro" id="IPR016024">
    <property type="entry name" value="ARM-type_fold"/>
</dbReference>
<gene>
    <name evidence="1" type="ORF">ACFO60_07200</name>
</gene>
<comment type="caution">
    <text evidence="1">The sequence shown here is derived from an EMBL/GenBank/DDBJ whole genome shotgun (WGS) entry which is preliminary data.</text>
</comment>
<dbReference type="EMBL" id="JBHSFP010000003">
    <property type="protein sequence ID" value="MFC4530545.1"/>
    <property type="molecule type" value="Genomic_DNA"/>
</dbReference>
<dbReference type="Pfam" id="PF13646">
    <property type="entry name" value="HEAT_2"/>
    <property type="match status" value="1"/>
</dbReference>
<keyword evidence="2" id="KW-1185">Reference proteome</keyword>